<dbReference type="AlphaFoldDB" id="X0H3E0"/>
<name>X0H3E0_FUSOX</name>
<organism evidence="1">
    <name type="scientific">Fusarium oxysporum f. sp. conglutinans race 2 54008</name>
    <dbReference type="NCBI Taxonomy" id="1089457"/>
    <lineage>
        <taxon>Eukaryota</taxon>
        <taxon>Fungi</taxon>
        <taxon>Dikarya</taxon>
        <taxon>Ascomycota</taxon>
        <taxon>Pezizomycotina</taxon>
        <taxon>Sordariomycetes</taxon>
        <taxon>Hypocreomycetidae</taxon>
        <taxon>Hypocreales</taxon>
        <taxon>Nectriaceae</taxon>
        <taxon>Fusarium</taxon>
        <taxon>Fusarium oxysporum species complex</taxon>
    </lineage>
</organism>
<gene>
    <name evidence="1" type="ORF">FOPG_17295</name>
</gene>
<dbReference type="HOGENOM" id="CLU_2867749_0_0_1"/>
<accession>X0H3E0</accession>
<sequence>MSNIEMTVVEDNNNAVAAPVFRAATPVNRPVIMNDNIRKPLHAGKKHSLEVNMPAAKRRKVRGN</sequence>
<protein>
    <submittedName>
        <fullName evidence="1">Uncharacterized protein</fullName>
    </submittedName>
</protein>
<dbReference type="Proteomes" id="UP000030676">
    <property type="component" value="Unassembled WGS sequence"/>
</dbReference>
<reference evidence="1" key="2">
    <citation type="submission" date="2014-03" db="EMBL/GenBank/DDBJ databases">
        <title>The Genome Annotation of Fusarium oxysporum PHW808.</title>
        <authorList>
            <consortium name="The Broad Institute Genomics Platform"/>
            <person name="Ma L.-J."/>
            <person name="Corby-Kistler H."/>
            <person name="Broz K."/>
            <person name="Gale L.R."/>
            <person name="Jonkers W."/>
            <person name="O'Donnell K."/>
            <person name="Ploetz R."/>
            <person name="Steinberg C."/>
            <person name="Schwartz D.C."/>
            <person name="VanEtten H."/>
            <person name="Zhou S."/>
            <person name="Young S.K."/>
            <person name="Zeng Q."/>
            <person name="Gargeya S."/>
            <person name="Fitzgerald M."/>
            <person name="Abouelleil A."/>
            <person name="Alvarado L."/>
            <person name="Chapman S.B."/>
            <person name="Gainer-Dewar J."/>
            <person name="Goldberg J."/>
            <person name="Griggs A."/>
            <person name="Gujja S."/>
            <person name="Hansen M."/>
            <person name="Howarth C."/>
            <person name="Imamovic A."/>
            <person name="Ireland A."/>
            <person name="Larimer J."/>
            <person name="McCowan C."/>
            <person name="Murphy C."/>
            <person name="Pearson M."/>
            <person name="Poon T.W."/>
            <person name="Priest M."/>
            <person name="Roberts A."/>
            <person name="Saif S."/>
            <person name="Shea T."/>
            <person name="Sykes S."/>
            <person name="Wortman J."/>
            <person name="Nusbaum C."/>
            <person name="Birren B."/>
        </authorList>
    </citation>
    <scope>NUCLEOTIDE SEQUENCE</scope>
    <source>
        <strain evidence="1">54008</strain>
    </source>
</reference>
<reference evidence="1" key="1">
    <citation type="submission" date="2011-11" db="EMBL/GenBank/DDBJ databases">
        <title>The Genome Sequence of Fusarium oxysporum PHW808.</title>
        <authorList>
            <consortium name="The Broad Institute Genome Sequencing Platform"/>
            <person name="Ma L.-J."/>
            <person name="Gale L.R."/>
            <person name="Schwartz D.C."/>
            <person name="Zhou S."/>
            <person name="Corby-Kistler H."/>
            <person name="Young S.K."/>
            <person name="Zeng Q."/>
            <person name="Gargeya S."/>
            <person name="Fitzgerald M."/>
            <person name="Haas B."/>
            <person name="Abouelleil A."/>
            <person name="Alvarado L."/>
            <person name="Arachchi H.M."/>
            <person name="Berlin A."/>
            <person name="Brown A."/>
            <person name="Chapman S.B."/>
            <person name="Chen Z."/>
            <person name="Dunbar C."/>
            <person name="Freedman E."/>
            <person name="Gearin G."/>
            <person name="Goldberg J."/>
            <person name="Griggs A."/>
            <person name="Gujja S."/>
            <person name="Heiman D."/>
            <person name="Howarth C."/>
            <person name="Larson L."/>
            <person name="Lui A."/>
            <person name="MacDonald P.J.P."/>
            <person name="Montmayeur A."/>
            <person name="Murphy C."/>
            <person name="Neiman D."/>
            <person name="Pearson M."/>
            <person name="Priest M."/>
            <person name="Roberts A."/>
            <person name="Saif S."/>
            <person name="Shea T."/>
            <person name="Shenoy N."/>
            <person name="Sisk P."/>
            <person name="Stolte C."/>
            <person name="Sykes S."/>
            <person name="Wortman J."/>
            <person name="Nusbaum C."/>
            <person name="Birren B."/>
        </authorList>
    </citation>
    <scope>NUCLEOTIDE SEQUENCE [LARGE SCALE GENOMIC DNA]</scope>
    <source>
        <strain evidence="1">54008</strain>
    </source>
</reference>
<dbReference type="EMBL" id="KK033429">
    <property type="protein sequence ID" value="EXL66531.1"/>
    <property type="molecule type" value="Genomic_DNA"/>
</dbReference>
<evidence type="ECO:0000313" key="1">
    <source>
        <dbReference type="EMBL" id="EXL66531.1"/>
    </source>
</evidence>
<proteinExistence type="predicted"/>
<dbReference type="OrthoDB" id="4991232at2759"/>